<evidence type="ECO:0000256" key="18">
    <source>
        <dbReference type="RuleBase" id="RU003938"/>
    </source>
</evidence>
<dbReference type="EMBL" id="JALXSQ010000015">
    <property type="protein sequence ID" value="MCT2042751.1"/>
    <property type="molecule type" value="Genomic_DNA"/>
</dbReference>
<keyword evidence="14" id="KW-0443">Lipid metabolism</keyword>
<keyword evidence="16" id="KW-0594">Phospholipid biosynthesis</keyword>
<evidence type="ECO:0000256" key="2">
    <source>
        <dbReference type="ARBA" id="ARBA00004651"/>
    </source>
</evidence>
<comment type="pathway">
    <text evidence="3 18">Phospholipid metabolism; CDP-diacylglycerol biosynthesis; CDP-diacylglycerol from sn-glycerol 3-phosphate: step 3/3.</text>
</comment>
<dbReference type="Pfam" id="PF01148">
    <property type="entry name" value="CTP_transf_1"/>
    <property type="match status" value="1"/>
</dbReference>
<evidence type="ECO:0000256" key="4">
    <source>
        <dbReference type="ARBA" id="ARBA00005189"/>
    </source>
</evidence>
<keyword evidence="22" id="KW-1185">Reference proteome</keyword>
<evidence type="ECO:0000256" key="8">
    <source>
        <dbReference type="ARBA" id="ARBA00022475"/>
    </source>
</evidence>
<feature type="transmembrane region" description="Helical" evidence="20">
    <location>
        <begin position="110"/>
        <end position="129"/>
    </location>
</feature>
<evidence type="ECO:0000256" key="15">
    <source>
        <dbReference type="ARBA" id="ARBA00023136"/>
    </source>
</evidence>
<keyword evidence="12 18" id="KW-0548">Nucleotidyltransferase</keyword>
<feature type="transmembrane region" description="Helical" evidence="20">
    <location>
        <begin position="86"/>
        <end position="103"/>
    </location>
</feature>
<feature type="transmembrane region" description="Helical" evidence="20">
    <location>
        <begin position="197"/>
        <end position="216"/>
    </location>
</feature>
<dbReference type="InterPro" id="IPR000374">
    <property type="entry name" value="PC_trans"/>
</dbReference>
<evidence type="ECO:0000256" key="5">
    <source>
        <dbReference type="ARBA" id="ARBA00010185"/>
    </source>
</evidence>
<keyword evidence="15 20" id="KW-0472">Membrane</keyword>
<evidence type="ECO:0000256" key="9">
    <source>
        <dbReference type="ARBA" id="ARBA00022516"/>
    </source>
</evidence>
<keyword evidence="9" id="KW-0444">Lipid biosynthesis</keyword>
<keyword evidence="8" id="KW-1003">Cell membrane</keyword>
<gene>
    <name evidence="21" type="ORF">M3D15_05310</name>
</gene>
<dbReference type="PROSITE" id="PS01315">
    <property type="entry name" value="CDS"/>
    <property type="match status" value="1"/>
</dbReference>
<evidence type="ECO:0000256" key="16">
    <source>
        <dbReference type="ARBA" id="ARBA00023209"/>
    </source>
</evidence>
<dbReference type="RefSeq" id="WP_260104165.1">
    <property type="nucleotide sequence ID" value="NZ_JALXSQ010000015.1"/>
</dbReference>
<comment type="subcellular location">
    <subcellularLocation>
        <location evidence="2">Cell membrane</location>
        <topology evidence="2">Multi-pass membrane protein</topology>
    </subcellularLocation>
</comment>
<evidence type="ECO:0000256" key="17">
    <source>
        <dbReference type="ARBA" id="ARBA00023264"/>
    </source>
</evidence>
<feature type="region of interest" description="Disordered" evidence="19">
    <location>
        <begin position="1"/>
        <end position="30"/>
    </location>
</feature>
<evidence type="ECO:0000256" key="6">
    <source>
        <dbReference type="ARBA" id="ARBA00012487"/>
    </source>
</evidence>
<evidence type="ECO:0000256" key="1">
    <source>
        <dbReference type="ARBA" id="ARBA00001698"/>
    </source>
</evidence>
<feature type="transmembrane region" description="Helical" evidence="20">
    <location>
        <begin position="237"/>
        <end position="257"/>
    </location>
</feature>
<dbReference type="PANTHER" id="PTHR46382">
    <property type="entry name" value="PHOSPHATIDATE CYTIDYLYLTRANSFERASE"/>
    <property type="match status" value="1"/>
</dbReference>
<protein>
    <recommendedName>
        <fullName evidence="7 18">Phosphatidate cytidylyltransferase</fullName>
        <ecNumber evidence="6 18">2.7.7.41</ecNumber>
    </recommendedName>
</protein>
<keyword evidence="13 20" id="KW-1133">Transmembrane helix</keyword>
<feature type="transmembrane region" description="Helical" evidence="20">
    <location>
        <begin position="59"/>
        <end position="80"/>
    </location>
</feature>
<evidence type="ECO:0000256" key="14">
    <source>
        <dbReference type="ARBA" id="ARBA00023098"/>
    </source>
</evidence>
<comment type="pathway">
    <text evidence="4">Lipid metabolism.</text>
</comment>
<evidence type="ECO:0000256" key="3">
    <source>
        <dbReference type="ARBA" id="ARBA00005119"/>
    </source>
</evidence>
<dbReference type="GO" id="GO:0016779">
    <property type="term" value="F:nucleotidyltransferase activity"/>
    <property type="evidence" value="ECO:0007669"/>
    <property type="project" value="UniProtKB-KW"/>
</dbReference>
<evidence type="ECO:0000256" key="19">
    <source>
        <dbReference type="SAM" id="MobiDB-lite"/>
    </source>
</evidence>
<comment type="catalytic activity">
    <reaction evidence="1 18">
        <text>a 1,2-diacyl-sn-glycero-3-phosphate + CTP + H(+) = a CDP-1,2-diacyl-sn-glycerol + diphosphate</text>
        <dbReference type="Rhea" id="RHEA:16229"/>
        <dbReference type="ChEBI" id="CHEBI:15378"/>
        <dbReference type="ChEBI" id="CHEBI:33019"/>
        <dbReference type="ChEBI" id="CHEBI:37563"/>
        <dbReference type="ChEBI" id="CHEBI:58332"/>
        <dbReference type="ChEBI" id="CHEBI:58608"/>
        <dbReference type="EC" id="2.7.7.41"/>
    </reaction>
</comment>
<keyword evidence="17" id="KW-1208">Phospholipid metabolism</keyword>
<comment type="similarity">
    <text evidence="5 18">Belongs to the CDS family.</text>
</comment>
<evidence type="ECO:0000256" key="20">
    <source>
        <dbReference type="SAM" id="Phobius"/>
    </source>
</evidence>
<reference evidence="21 22" key="1">
    <citation type="submission" date="2022-04" db="EMBL/GenBank/DDBJ databases">
        <title>Human microbiome associated bacterial genomes.</title>
        <authorList>
            <person name="Sandstrom S."/>
            <person name="Salamzade R."/>
            <person name="Kalan L.R."/>
        </authorList>
    </citation>
    <scope>NUCLEOTIDE SEQUENCE [LARGE SCALE GENOMIC DNA]</scope>
    <source>
        <strain evidence="22">p3-SID1799</strain>
    </source>
</reference>
<feature type="transmembrane region" description="Helical" evidence="20">
    <location>
        <begin position="263"/>
        <end position="281"/>
    </location>
</feature>
<proteinExistence type="inferred from homology"/>
<feature type="transmembrane region" description="Helical" evidence="20">
    <location>
        <begin position="169"/>
        <end position="191"/>
    </location>
</feature>
<evidence type="ECO:0000256" key="7">
    <source>
        <dbReference type="ARBA" id="ARBA00019373"/>
    </source>
</evidence>
<dbReference type="PANTHER" id="PTHR46382:SF1">
    <property type="entry name" value="PHOSPHATIDATE CYTIDYLYLTRANSFERASE"/>
    <property type="match status" value="1"/>
</dbReference>
<evidence type="ECO:0000256" key="12">
    <source>
        <dbReference type="ARBA" id="ARBA00022695"/>
    </source>
</evidence>
<keyword evidence="11 18" id="KW-0812">Transmembrane</keyword>
<keyword evidence="10 18" id="KW-0808">Transferase</keyword>
<evidence type="ECO:0000256" key="13">
    <source>
        <dbReference type="ARBA" id="ARBA00022989"/>
    </source>
</evidence>
<organism evidence="21 22">
    <name type="scientific">Pseudoclavibacter albus</name>
    <dbReference type="NCBI Taxonomy" id="272241"/>
    <lineage>
        <taxon>Bacteria</taxon>
        <taxon>Bacillati</taxon>
        <taxon>Actinomycetota</taxon>
        <taxon>Actinomycetes</taxon>
        <taxon>Micrococcales</taxon>
        <taxon>Microbacteriaceae</taxon>
        <taxon>Pseudoclavibacter</taxon>
    </lineage>
</organism>
<evidence type="ECO:0000313" key="22">
    <source>
        <dbReference type="Proteomes" id="UP001525379"/>
    </source>
</evidence>
<evidence type="ECO:0000313" key="21">
    <source>
        <dbReference type="EMBL" id="MCT2042751.1"/>
    </source>
</evidence>
<evidence type="ECO:0000256" key="11">
    <source>
        <dbReference type="ARBA" id="ARBA00022692"/>
    </source>
</evidence>
<name>A0ABT2HX83_9MICO</name>
<sequence length="330" mass="35088">MTQHEASTPPAPAPRERAASPLPQDEVSRWNRVRESVRGERARLQERHDRINERSGRNLGFAILIGCLIGAALLLSLLIAKPFFNLFGIATVALASAELAGAMRGAGRDIPRIPTVVFGSLVVPIAYFMGPSAQWLALLGAIVGTSLWRVAEAAVTSRKPSSGEVWKDLLAGAFIHLYAAFLGSFTVLLAAQPHGEFWVLGFIIPVVAIDTGAYATGIKFGKTKLAPSISGGKTWEGLAGAAVWGTVASVLVCQFMIGLPWWLGLFIGPLLLVSATLGDLFESMVKRDLGIKDMSGWLPGHGGVLDRIDSILPSGAVMFGVYVALGHLVN</sequence>
<comment type="caution">
    <text evidence="21">The sequence shown here is derived from an EMBL/GenBank/DDBJ whole genome shotgun (WGS) entry which is preliminary data.</text>
</comment>
<accession>A0ABT2HX83</accession>
<dbReference type="EC" id="2.7.7.41" evidence="6 18"/>
<dbReference type="Proteomes" id="UP001525379">
    <property type="component" value="Unassembled WGS sequence"/>
</dbReference>
<evidence type="ECO:0000256" key="10">
    <source>
        <dbReference type="ARBA" id="ARBA00022679"/>
    </source>
</evidence>